<sequence length="46" mass="5321">MFETSVFKAIVFETIVPLRFIIAMYDCVCLHTTFVFALIFATYPNP</sequence>
<proteinExistence type="predicted"/>
<feature type="transmembrane region" description="Helical" evidence="1">
    <location>
        <begin position="20"/>
        <end position="43"/>
    </location>
</feature>
<evidence type="ECO:0000256" key="1">
    <source>
        <dbReference type="SAM" id="Phobius"/>
    </source>
</evidence>
<accession>A0A133P0U4</accession>
<keyword evidence="1" id="KW-1133">Transmembrane helix</keyword>
<gene>
    <name evidence="2" type="ORF">HMPREF3208_00410</name>
</gene>
<evidence type="ECO:0000313" key="3">
    <source>
        <dbReference type="Proteomes" id="UP000070687"/>
    </source>
</evidence>
<reference evidence="2 3" key="1">
    <citation type="submission" date="2016-01" db="EMBL/GenBank/DDBJ databases">
        <authorList>
            <person name="Oliw E.H."/>
        </authorList>
    </citation>
    <scope>NUCLEOTIDE SEQUENCE [LARGE SCALE GENOMIC DNA]</scope>
    <source>
        <strain evidence="2 3">PSS_7772B</strain>
    </source>
</reference>
<name>A0A133P0U4_GARVA</name>
<dbReference type="AlphaFoldDB" id="A0A133P0U4"/>
<evidence type="ECO:0000313" key="2">
    <source>
        <dbReference type="EMBL" id="KXA22161.1"/>
    </source>
</evidence>
<comment type="caution">
    <text evidence="2">The sequence shown here is derived from an EMBL/GenBank/DDBJ whole genome shotgun (WGS) entry which is preliminary data.</text>
</comment>
<keyword evidence="1" id="KW-0812">Transmembrane</keyword>
<keyword evidence="1" id="KW-0472">Membrane</keyword>
<organism evidence="2 3">
    <name type="scientific">Gardnerella vaginalis</name>
    <dbReference type="NCBI Taxonomy" id="2702"/>
    <lineage>
        <taxon>Bacteria</taxon>
        <taxon>Bacillati</taxon>
        <taxon>Actinomycetota</taxon>
        <taxon>Actinomycetes</taxon>
        <taxon>Bifidobacteriales</taxon>
        <taxon>Bifidobacteriaceae</taxon>
        <taxon>Gardnerella</taxon>
    </lineage>
</organism>
<dbReference type="Proteomes" id="UP000070687">
    <property type="component" value="Unassembled WGS sequence"/>
</dbReference>
<dbReference type="PATRIC" id="fig|2702.100.peg.391"/>
<dbReference type="EMBL" id="LRQB01000022">
    <property type="protein sequence ID" value="KXA22161.1"/>
    <property type="molecule type" value="Genomic_DNA"/>
</dbReference>
<protein>
    <submittedName>
        <fullName evidence="2">Uncharacterized protein</fullName>
    </submittedName>
</protein>